<dbReference type="GO" id="GO:0015074">
    <property type="term" value="P:DNA integration"/>
    <property type="evidence" value="ECO:0007669"/>
    <property type="project" value="InterPro"/>
</dbReference>
<feature type="compositionally biased region" description="Polar residues" evidence="3">
    <location>
        <begin position="1875"/>
        <end position="1888"/>
    </location>
</feature>
<organism evidence="7 8">
    <name type="scientific">Meloidogyne incognita</name>
    <name type="common">Southern root-knot nematode worm</name>
    <name type="synonym">Oxyuris incognita</name>
    <dbReference type="NCBI Taxonomy" id="6306"/>
    <lineage>
        <taxon>Eukaryota</taxon>
        <taxon>Metazoa</taxon>
        <taxon>Ecdysozoa</taxon>
        <taxon>Nematoda</taxon>
        <taxon>Chromadorea</taxon>
        <taxon>Rhabditida</taxon>
        <taxon>Tylenchina</taxon>
        <taxon>Tylenchomorpha</taxon>
        <taxon>Tylenchoidea</taxon>
        <taxon>Meloidogynidae</taxon>
        <taxon>Meloidogyninae</taxon>
        <taxon>Meloidogyne</taxon>
        <taxon>Meloidogyne incognita group</taxon>
    </lineage>
</organism>
<accession>A0A914KPW5</accession>
<feature type="domain" description="CCHC-type" evidence="5">
    <location>
        <begin position="465"/>
        <end position="481"/>
    </location>
</feature>
<proteinExistence type="predicted"/>
<dbReference type="Pfam" id="PF07245">
    <property type="entry name" value="Phlebovirus_G2"/>
    <property type="match status" value="1"/>
</dbReference>
<keyword evidence="1" id="KW-0863">Zinc-finger</keyword>
<feature type="compositionally biased region" description="Basic and acidic residues" evidence="3">
    <location>
        <begin position="120"/>
        <end position="155"/>
    </location>
</feature>
<feature type="transmembrane region" description="Helical" evidence="4">
    <location>
        <begin position="2655"/>
        <end position="2675"/>
    </location>
</feature>
<dbReference type="SMART" id="SM00343">
    <property type="entry name" value="ZnF_C2HC"/>
    <property type="match status" value="2"/>
</dbReference>
<dbReference type="SUPFAM" id="SSF53098">
    <property type="entry name" value="Ribonuclease H-like"/>
    <property type="match status" value="1"/>
</dbReference>
<evidence type="ECO:0000313" key="7">
    <source>
        <dbReference type="Proteomes" id="UP000887563"/>
    </source>
</evidence>
<dbReference type="Gene3D" id="2.60.98.50">
    <property type="match status" value="1"/>
</dbReference>
<dbReference type="GO" id="GO:0042575">
    <property type="term" value="C:DNA polymerase complex"/>
    <property type="evidence" value="ECO:0007669"/>
    <property type="project" value="UniProtKB-ARBA"/>
</dbReference>
<name>A0A914KPW5_MELIC</name>
<dbReference type="InterPro" id="IPR041588">
    <property type="entry name" value="Integrase_H2C2"/>
</dbReference>
<feature type="region of interest" description="Disordered" evidence="3">
    <location>
        <begin position="2991"/>
        <end position="3012"/>
    </location>
</feature>
<reference evidence="8" key="1">
    <citation type="submission" date="2022-11" db="UniProtKB">
        <authorList>
            <consortium name="WormBaseParasite"/>
        </authorList>
    </citation>
    <scope>IDENTIFICATION</scope>
</reference>
<dbReference type="Gene3D" id="4.10.60.10">
    <property type="entry name" value="Zinc finger, CCHC-type"/>
    <property type="match status" value="1"/>
</dbReference>
<keyword evidence="7" id="KW-1185">Reference proteome</keyword>
<dbReference type="Pfam" id="PF05380">
    <property type="entry name" value="Peptidase_A17"/>
    <property type="match status" value="1"/>
</dbReference>
<feature type="compositionally biased region" description="Basic residues" evidence="3">
    <location>
        <begin position="2992"/>
        <end position="3002"/>
    </location>
</feature>
<dbReference type="InterPro" id="IPR009878">
    <property type="entry name" value="Phlebovirus_G2_fusion"/>
</dbReference>
<dbReference type="InterPro" id="IPR040676">
    <property type="entry name" value="DUF5641"/>
</dbReference>
<dbReference type="Pfam" id="PF18701">
    <property type="entry name" value="DUF5641"/>
    <property type="match status" value="1"/>
</dbReference>
<dbReference type="Pfam" id="PF17921">
    <property type="entry name" value="Integrase_H2C2"/>
    <property type="match status" value="1"/>
</dbReference>
<dbReference type="InterPro" id="IPR008042">
    <property type="entry name" value="Retrotrans_Pao"/>
</dbReference>
<feature type="compositionally biased region" description="Basic and acidic residues" evidence="3">
    <location>
        <begin position="3367"/>
        <end position="3383"/>
    </location>
</feature>
<evidence type="ECO:0000256" key="1">
    <source>
        <dbReference type="PROSITE-ProRule" id="PRU00047"/>
    </source>
</evidence>
<feature type="region of interest" description="Disordered" evidence="3">
    <location>
        <begin position="506"/>
        <end position="539"/>
    </location>
</feature>
<evidence type="ECO:0000256" key="3">
    <source>
        <dbReference type="SAM" id="MobiDB-lite"/>
    </source>
</evidence>
<dbReference type="GO" id="GO:0019899">
    <property type="term" value="F:enzyme binding"/>
    <property type="evidence" value="ECO:0007669"/>
    <property type="project" value="UniProtKB-ARBA"/>
</dbReference>
<feature type="compositionally biased region" description="Polar residues" evidence="3">
    <location>
        <begin position="3318"/>
        <end position="3334"/>
    </location>
</feature>
<dbReference type="InterPro" id="IPR005312">
    <property type="entry name" value="DUF1759"/>
</dbReference>
<dbReference type="PROSITE" id="PS50994">
    <property type="entry name" value="INTEGRASE"/>
    <property type="match status" value="1"/>
</dbReference>
<dbReference type="GO" id="GO:0003676">
    <property type="term" value="F:nucleic acid binding"/>
    <property type="evidence" value="ECO:0007669"/>
    <property type="project" value="InterPro"/>
</dbReference>
<dbReference type="SUPFAM" id="SSF56672">
    <property type="entry name" value="DNA/RNA polymerases"/>
    <property type="match status" value="1"/>
</dbReference>
<dbReference type="Gene3D" id="3.30.420.10">
    <property type="entry name" value="Ribonuclease H-like superfamily/Ribonuclease H"/>
    <property type="match status" value="2"/>
</dbReference>
<evidence type="ECO:0000259" key="6">
    <source>
        <dbReference type="PROSITE" id="PS50994"/>
    </source>
</evidence>
<feature type="region of interest" description="Disordered" evidence="3">
    <location>
        <begin position="3312"/>
        <end position="3335"/>
    </location>
</feature>
<dbReference type="Proteomes" id="UP000887563">
    <property type="component" value="Unplaced"/>
</dbReference>
<protein>
    <submittedName>
        <fullName evidence="8">Integrase</fullName>
    </submittedName>
</protein>
<keyword evidence="1" id="KW-0862">Zinc</keyword>
<dbReference type="Pfam" id="PF03564">
    <property type="entry name" value="DUF1759"/>
    <property type="match status" value="1"/>
</dbReference>
<dbReference type="PROSITE" id="PS50158">
    <property type="entry name" value="ZF_CCHC"/>
    <property type="match status" value="1"/>
</dbReference>
<evidence type="ECO:0000256" key="2">
    <source>
        <dbReference type="SAM" id="Coils"/>
    </source>
</evidence>
<feature type="region of interest" description="Disordered" evidence="3">
    <location>
        <begin position="3367"/>
        <end position="3404"/>
    </location>
</feature>
<dbReference type="PANTHER" id="PTHR47331">
    <property type="entry name" value="PHD-TYPE DOMAIN-CONTAINING PROTEIN"/>
    <property type="match status" value="1"/>
</dbReference>
<dbReference type="InterPro" id="IPR036875">
    <property type="entry name" value="Znf_CCHC_sf"/>
</dbReference>
<feature type="region of interest" description="Disordered" evidence="3">
    <location>
        <begin position="1874"/>
        <end position="1910"/>
    </location>
</feature>
<feature type="transmembrane region" description="Helical" evidence="4">
    <location>
        <begin position="2616"/>
        <end position="2643"/>
    </location>
</feature>
<dbReference type="InterPro" id="IPR001584">
    <property type="entry name" value="Integrase_cat-core"/>
</dbReference>
<dbReference type="InterPro" id="IPR036397">
    <property type="entry name" value="RNaseH_sf"/>
</dbReference>
<keyword evidence="4" id="KW-0472">Membrane</keyword>
<dbReference type="GO" id="GO:0008270">
    <property type="term" value="F:zinc ion binding"/>
    <property type="evidence" value="ECO:0007669"/>
    <property type="project" value="UniProtKB-KW"/>
</dbReference>
<dbReference type="WBParaSite" id="Minc3s00051g02719">
    <property type="protein sequence ID" value="Minc3s00051g02719"/>
    <property type="gene ID" value="Minc3s00051g02719"/>
</dbReference>
<feature type="region of interest" description="Disordered" evidence="3">
    <location>
        <begin position="120"/>
        <end position="167"/>
    </location>
</feature>
<sequence length="3474" mass="391953">MPSSGTLRSQLGPALRALKVHLTAATALVRAGAERDLEQLRGEQHHLSRTLERVDNLNERWANLIDRLEGELLEVEEQIYDNFPPPAPEEAQHERVHFMEIAEQARGVLNEIDYLISEQEGKASSRASLESDRTLAERGQEQHESLVDNSYREESVSQQADQQAYQQVNQQFNQQQFQQVNQQAYQQPKQQFNPDMATRWHPEIRLPELRLDPFNGDPKKWPTFWQLFSSNIDQRPMDDIRKMSYLLTFLQGPAKELVAGFVLSNENYSRALDLLKSRYGDSRAITEALEAELMNLHHANESSHSLRSFVDSVERICRQLEAYGHVDTSPFVSTAIKSKLPQVIISKLIEKERGSGARWNCAQLRKELREIVEIREEVQRCATVNRVKHEVAQTHIHRNKGPPDRGQPELTRAFGAPTHQRPTFNRFRNRARKCSLCGTLGHFPSQCPTYPAPQDRLRRLKEQGRCMRCLNEGHFVKECPSFRVCAQCQEGHHVLVCTKGRLNIPSKVPNRPPNKQKPHKQFSQMAATKDKGPGTGSNLIQPINNNEDEASSKAISAIAYGHLRKKPTAYLMTRKIAVASPKELFKEIPAFVFFDPGSQLSYISSPLANQLRPPQIARDDVEVHGFGGTLRDPIRIRSPSYAVAIAREDGGWEDLELNWTKEISTSFEMANWVAEMPTRATDLPEVRRAIELSTEVPGIMLGTRHFWKYFLGKTEVAPGLFVIQTVFGPVVGGESDMSPHGGKLSHSLAAVGKTCVDQMPPSNTIEEFWSLESIGIKENPAADDDQIAINKLETSITQDDEGRYSVSWLWREPRAPLPSNYRMAFSRLCSTYSSLHRSADLLRKYNKVFLDYLKQGIIEPAKRNTEGQEHYLAHHAVITHKIRPVFDASAHPRGQPSLNVCLLRGPVLLPELVGLLIRFRLPKFVAISDIESAFLMVGLHPSDREFAKFLWVKDISRPPEGENIQYYRFARVAFGVICSPYLLAGVIRHHLGKYGKGVAAELANSLYVDNLHLGAETWPELLDKCQRAKEIFSEARMNLREFSSNSRELMRAIPEKDRLDSKEPKVLGMRWNTQADKLSFLLPKEGSKSNTSRRAVLSSLAGIYDPLGLLSPSILPAKLFFQELWDEGRDWDSPLSEEESSTWEHFLKGWRDSNISLPRRALSTSTDQMELHTFVDASSCAYAAASYLRGVNRNTVTTSLIFSKNRLKPKKGGKTLTIPRMELIAILIGVRATAYIEKEIGVPLAEIHLWSDSQIALSWVKSSQNQPTFVQRRLDEIKKHVNITFHYVRTDENPADLATRGLSPQELNQSRLWWSGPKWLAQGRANWPRDPTFDSFNIVERETEEICTDQILSLPVQVVARESHQLLNRSSSWSKSRRIMIYILRFIKVILGIKGAPTIGLKSVSENGPPTAADITLAERYLIKWEQRECSEELQKYKHITDNQGIIRLQTRITNSKSPEGLIHPILLPKNSSAGKLLIAHIHKNLCHGGVDWTLTEYLTQYWQPRARQAVRSVISECMACRKMNSYKYALPEMPPLPSDRVQQRRPFQSIGIDYAGPTLTKFNGVHIKCWLVLITCLTTRAVYLEPSLDLTALSFINVFRRFISRRGRPEKVLSDNGRNFVLAEKAISSALPPILAENKIEWKFIPALSPWAGGVYERLIGLAKSCFKRTLGKQILPYDQLSTFIAEVEAALNSRPLTHVSDGEGAPLPLRPIDFIHPGSTLSYEPANKIKKTDHLQPHEQLLTHWKGTLENLDSLWERWRKEYLIMLRDNSKWEHSGPRLQNNSPPKLGDVVLVEEALQPRNTWSLARVEKLNGDPGPIRSVKLRMPNGRVTTRPVNRIYPLEVGQQPPDQTNQLPEQENIPPDIVSEEVREVNQTNHVPPKSTLNMPPFEEEEEEDPPPLIDKQNNIRKENTKGAESKHGMTTRSKVTVAAAIPLVLFLTLSILSPVNASIFECTDCSKCQGCIVHCDKFGVKILAPERISKVQICCLDHCHLFPGQSETDHILPKEMLLEKYECKANFWDTNKENPYDVSVQCSAFHPCQLIDCNFCLDLLLNPSCKPKIAAFVVCSILFPFLVLFSCICGAMQRIFRPFGFILKFFNKILRRQRVRAKIIKRDIIGKSKTAVKKITTNATKEVKKKTREFRQASLSRLARYGILAILISLTIFLANSDTVSVISQSESCRVKNGTRHCHITSSTTLSLLPAGQPNNLLIKDKRGEVLGAVTLTLRSLNLVCNPKTIAYLRSYQINTRSVWRCPTSGSCSGNFCSRVGPRTHIPELAELTNNVGNSGCIESSAVWSEGCGLPTASCYFYRWYAVPMSFDVYELFECPTWDFHINSVLRLTVNDYSKEESVTLIPGWTQHSNNISLTPIAISNPPAPILGTPFLTHGFSVALGKNVPLDLKCPDLASARGFGCNISEEACRECRLISGDTVTCQCREFDAEAMLADPELRLPLTIGRHTFLTKDDSVYVEQTYTPIQIHIQMENFQLITQITESACKVIPKEIRGCYKCLKGVQVDITCTTDLGKALAYISCADGINFISRCSENGTDETATFTYDRSRIDTSCTVKCPGGESNFHLKGELIFIPLSWKERENIQSMSSQKSAAWTLGNLNPFYLLSSLPIIFSALTFIIIPTLLIIFYIFVRFKLKFFRKIATSIVPIFILIFLASGEGALNKKSAKLQLKNWQIQKNDILPIQHFKMFFCTSAQITHFSFFCAKLALAKNKANFCNSKDALWRIIQQAPVRHIKSNKQRKVKVDSCLFHLAITHRNTQMAIFAQKNNKSLKRMPKIGGARRRKKGRPLGQNFSIAPPNLQSQKLGFINDKQSPEKSFSIWQFIRNSQTTLLFLAILNFPPVKEMQAQPCLVPPVYEPGLTSREYLRKCQEVGYNPDWPRRGQTMAEYLPNVIGRMWPPTWSRELPRRQAEGLLCLLWENLRYRGKRLPNVIPKLSQPAWVTLIQPGESVEDYFARKGQPLVHPRLPCLIIKGGIRGSSRRSRQRARATGKPCWKSGEPHEDYLPLELLTYESEEFPASREGSPASRHTPGIPERVHTSTPDPELAQTPRGPVENEDKNEDVVRIVIPRSMRPIKSITIVFAILAMCLSVCAVSNPVREISRLEFCRVVLPHNCITSMNYSHIPSIIGIMSKKNLTQHQQAYISTFGEPTTDEEKRDMNNLVASWEKIPKKKFKDNNNKEKILEEDTSSRILPINTQIENEQLAAIQQQKEKATDIQQQPIVKTTLTQPTLQYQFAPAITALAQQQNTSTTVGQESVGEKEGASERSIAEDSLTKALLACVQKLSGFQSMAVPPVHSVSDIGEGSQSTPTSQICGTSSSALVPKSLPPPNIPLVPAFPPPAIDVSAIPLANVRAEESDGSGRRSLDNRPRRPYARGVPESGRRPLRQAPPIRGLLEHHLRGLRTRADQIATAASTALNEIEEENREGRGEEYTQDLLAIEGATARLVKSIRTAFSRLPPR</sequence>
<feature type="domain" description="Integrase catalytic" evidence="6">
    <location>
        <begin position="1543"/>
        <end position="1721"/>
    </location>
</feature>
<feature type="region of interest" description="Disordered" evidence="3">
    <location>
        <begin position="3031"/>
        <end position="3071"/>
    </location>
</feature>
<feature type="coiled-coil region" evidence="2">
    <location>
        <begin position="51"/>
        <end position="78"/>
    </location>
</feature>
<evidence type="ECO:0000313" key="8">
    <source>
        <dbReference type="WBParaSite" id="Minc3s00051g02719"/>
    </source>
</evidence>
<dbReference type="InterPro" id="IPR012337">
    <property type="entry name" value="RNaseH-like_sf"/>
</dbReference>
<keyword evidence="4" id="KW-0812">Transmembrane</keyword>
<keyword evidence="1" id="KW-0479">Metal-binding</keyword>
<feature type="compositionally biased region" description="Low complexity" evidence="3">
    <location>
        <begin position="158"/>
        <end position="167"/>
    </location>
</feature>
<keyword evidence="2" id="KW-0175">Coiled coil</keyword>
<dbReference type="InterPro" id="IPR001878">
    <property type="entry name" value="Znf_CCHC"/>
</dbReference>
<dbReference type="InterPro" id="IPR043502">
    <property type="entry name" value="DNA/RNA_pol_sf"/>
</dbReference>
<feature type="transmembrane region" description="Helical" evidence="4">
    <location>
        <begin position="2153"/>
        <end position="2170"/>
    </location>
</feature>
<dbReference type="Gene3D" id="2.60.40.3770">
    <property type="match status" value="1"/>
</dbReference>
<evidence type="ECO:0000256" key="4">
    <source>
        <dbReference type="SAM" id="Phobius"/>
    </source>
</evidence>
<dbReference type="PANTHER" id="PTHR47331:SF1">
    <property type="entry name" value="GAG-LIKE PROTEIN"/>
    <property type="match status" value="1"/>
</dbReference>
<keyword evidence="4" id="KW-1133">Transmembrane helix</keyword>
<evidence type="ECO:0000259" key="5">
    <source>
        <dbReference type="PROSITE" id="PS50158"/>
    </source>
</evidence>
<dbReference type="SUPFAM" id="SSF57756">
    <property type="entry name" value="Retrovirus zinc finger-like domains"/>
    <property type="match status" value="1"/>
</dbReference>
<feature type="transmembrane region" description="Helical" evidence="4">
    <location>
        <begin position="2064"/>
        <end position="2087"/>
    </location>
</feature>